<dbReference type="RefSeq" id="WP_078633472.1">
    <property type="nucleotide sequence ID" value="NZ_CM007717.1"/>
</dbReference>
<accession>A0AAE7CKF4</accession>
<dbReference type="EMBL" id="LHQL01000008">
    <property type="protein sequence ID" value="OOQ51994.1"/>
    <property type="molecule type" value="Genomic_DNA"/>
</dbReference>
<dbReference type="EMBL" id="CP050692">
    <property type="protein sequence ID" value="QIT44511.1"/>
    <property type="molecule type" value="Genomic_DNA"/>
</dbReference>
<evidence type="ECO:0000313" key="2">
    <source>
        <dbReference type="EMBL" id="QIT44511.1"/>
    </source>
</evidence>
<sequence length="124" mass="13529">MLDGEEHANAVLAEILLSRKIGAAHVKLVGDLISVTAQLDLAARSRRPGLTLDGIVDYDERVGPLEEAYRAAWRAVEAAPDRERRVPELDRLAGALKAAVEGVADFARQRGVEVGLYRFGDPER</sequence>
<evidence type="ECO:0000313" key="3">
    <source>
        <dbReference type="Proteomes" id="UP000190306"/>
    </source>
</evidence>
<dbReference type="Proteomes" id="UP000502504">
    <property type="component" value="Chromosome"/>
</dbReference>
<dbReference type="Proteomes" id="UP000190306">
    <property type="component" value="Chromosome"/>
</dbReference>
<name>A0AAE7CKF4_STRAT</name>
<proteinExistence type="predicted"/>
<protein>
    <submittedName>
        <fullName evidence="2">Uncharacterized protein</fullName>
    </submittedName>
</protein>
<evidence type="ECO:0000313" key="1">
    <source>
        <dbReference type="EMBL" id="OOQ51994.1"/>
    </source>
</evidence>
<keyword evidence="3" id="KW-1185">Reference proteome</keyword>
<dbReference type="GeneID" id="93957756"/>
<reference evidence="2 4" key="2">
    <citation type="submission" date="2020-03" db="EMBL/GenBank/DDBJ databases">
        <title>Is there a link between lipid content and antibiotic production in Streptomyces?</title>
        <authorList>
            <person name="David M."/>
            <person name="Lejeune C."/>
            <person name="Abreu S."/>
            <person name="Thibessard A."/>
            <person name="Leblond P."/>
            <person name="Chaminade P."/>
            <person name="Virolle M.-J."/>
        </authorList>
    </citation>
    <scope>NUCLEOTIDE SEQUENCE [LARGE SCALE GENOMIC DNA]</scope>
    <source>
        <strain evidence="2 4">DSM 41481</strain>
    </source>
</reference>
<gene>
    <name evidence="1" type="ORF">AFM16_13615</name>
    <name evidence="2" type="ORF">HCX60_13820</name>
</gene>
<organism evidence="2 4">
    <name type="scientific">Streptomyces antibioticus</name>
    <dbReference type="NCBI Taxonomy" id="1890"/>
    <lineage>
        <taxon>Bacteria</taxon>
        <taxon>Bacillati</taxon>
        <taxon>Actinomycetota</taxon>
        <taxon>Actinomycetes</taxon>
        <taxon>Kitasatosporales</taxon>
        <taxon>Streptomycetaceae</taxon>
        <taxon>Streptomyces</taxon>
    </lineage>
</organism>
<dbReference type="AlphaFoldDB" id="A0AAE7CKF4"/>
<evidence type="ECO:0000313" key="4">
    <source>
        <dbReference type="Proteomes" id="UP000502504"/>
    </source>
</evidence>
<reference evidence="1 3" key="1">
    <citation type="submission" date="2015-07" db="EMBL/GenBank/DDBJ databases">
        <title>Draft Genome Sequence of Streptomyces antibioticus, IMRU 3720 reveals insights in the evolution of actinomycin biosynthetic gene clusters in Streptomyces.</title>
        <authorList>
            <person name="Crnovcic I."/>
            <person name="Ruckert C."/>
            <person name="Kalinowksi J."/>
            <person name="Keller U."/>
        </authorList>
    </citation>
    <scope>NUCLEOTIDE SEQUENCE [LARGE SCALE GENOMIC DNA]</scope>
    <source>
        <strain evidence="1 3">DSM 41481</strain>
    </source>
</reference>